<reference evidence="1 2" key="1">
    <citation type="journal article" date="2021" name="Front. Genet.">
        <title>Chromosome-Level Genome Assembly Reveals Significant Gene Expansion in the Toll and IMD Signaling Pathways of Dendrolimus kikuchii.</title>
        <authorList>
            <person name="Zhou J."/>
            <person name="Wu P."/>
            <person name="Xiong Z."/>
            <person name="Liu N."/>
            <person name="Zhao N."/>
            <person name="Ji M."/>
            <person name="Qiu Y."/>
            <person name="Yang B."/>
        </authorList>
    </citation>
    <scope>NUCLEOTIDE SEQUENCE [LARGE SCALE GENOMIC DNA]</scope>
    <source>
        <strain evidence="1">Ann1</strain>
    </source>
</reference>
<name>A0ACC1CGI1_9NEOP</name>
<evidence type="ECO:0000313" key="1">
    <source>
        <dbReference type="EMBL" id="KAJ0170601.1"/>
    </source>
</evidence>
<protein>
    <submittedName>
        <fullName evidence="1">Uncharacterized protein</fullName>
    </submittedName>
</protein>
<dbReference type="EMBL" id="CM034413">
    <property type="protein sequence ID" value="KAJ0170601.1"/>
    <property type="molecule type" value="Genomic_DNA"/>
</dbReference>
<comment type="caution">
    <text evidence="1">The sequence shown here is derived from an EMBL/GenBank/DDBJ whole genome shotgun (WGS) entry which is preliminary data.</text>
</comment>
<gene>
    <name evidence="1" type="ORF">K1T71_013972</name>
</gene>
<dbReference type="Proteomes" id="UP000824533">
    <property type="component" value="Linkage Group LG27"/>
</dbReference>
<proteinExistence type="predicted"/>
<keyword evidence="2" id="KW-1185">Reference proteome</keyword>
<organism evidence="1 2">
    <name type="scientific">Dendrolimus kikuchii</name>
    <dbReference type="NCBI Taxonomy" id="765133"/>
    <lineage>
        <taxon>Eukaryota</taxon>
        <taxon>Metazoa</taxon>
        <taxon>Ecdysozoa</taxon>
        <taxon>Arthropoda</taxon>
        <taxon>Hexapoda</taxon>
        <taxon>Insecta</taxon>
        <taxon>Pterygota</taxon>
        <taxon>Neoptera</taxon>
        <taxon>Endopterygota</taxon>
        <taxon>Lepidoptera</taxon>
        <taxon>Glossata</taxon>
        <taxon>Ditrysia</taxon>
        <taxon>Bombycoidea</taxon>
        <taxon>Lasiocampidae</taxon>
        <taxon>Dendrolimus</taxon>
    </lineage>
</organism>
<accession>A0ACC1CGI1</accession>
<sequence>MDFTNKVVIVTGASSGIGAASALLFAKYGAKLTLIGRDKERLNNITEKCFNARGIKPVALRLDLTEAGSCEAVITKTIAAFNKIDVLVNCAGKFTLGSLFDDNIEAFDDMMSINLRVPYKLIQLAVPYLAKTKGNVVNLTTTKFTRVRHGFMAYSIAKSGLEKMTRIAAIELASEGIRVNAVQPGLTRTNILSNLAMSEEERKGTYERISCNLKVIEPEEVAKMVLFVASEVCPNLNGADMALDGATSFM</sequence>
<evidence type="ECO:0000313" key="2">
    <source>
        <dbReference type="Proteomes" id="UP000824533"/>
    </source>
</evidence>